<dbReference type="Gene3D" id="2.120.10.30">
    <property type="entry name" value="TolB, C-terminal domain"/>
    <property type="match status" value="1"/>
</dbReference>
<dbReference type="InterPro" id="IPR018119">
    <property type="entry name" value="Strictosidine_synth_cons-reg"/>
</dbReference>
<dbReference type="PANTHER" id="PTHR10426">
    <property type="entry name" value="STRICTOSIDINE SYNTHASE-RELATED"/>
    <property type="match status" value="1"/>
</dbReference>
<keyword evidence="2" id="KW-0597">Phosphoprotein</keyword>
<feature type="compositionally biased region" description="Polar residues" evidence="4">
    <location>
        <begin position="562"/>
        <end position="574"/>
    </location>
</feature>
<feature type="transmembrane region" description="Helical" evidence="5">
    <location>
        <begin position="7"/>
        <end position="26"/>
    </location>
</feature>
<sequence>MGYIKCIGTVIIYIGFFLAVITYLPGLPPIAEYSEYSIKSPPDVQHQIELKNRLRGAEVLFSGEIRGPEYFASYNGKLYTGIRGGYVVQIEEDRLIPIVKFGQKCDGLWQEEKCGRPLGLKFNDRGELFVADAYYGIFKVDVNTRQYINIVNNSIPIDGMIPRLVNSLDIAKNGDIYWTYSSSDFSLHNGLYSFLANPTGSLVRYNAKTKKNEILIKNLGFANGILLSDDESFVIVAECQASRIVKYHLKGPKVGQQEYFAEGLPGLPDNIHTDGQGGFLVSLILSIDSQHPALHQSLVPHPHVRKMLSRLLYLVEAPFKLLEDIYPNYYSEKVLHTVASLEFMAIFDTQKTSVILRMDKTGQILDALYSDDKKVHTICSAYIHNEYLWLGSPWNDCIMRIPLKQAFPDLTVNKQSSSTKRQEREEPLLTASDTPNVRVETKPTNAKPVIKQETITKSSPEPSVKVQTTQNINAASKPTTSKSTPQSATTTPKPASSTKEVKKNMSKEVKKDTSKETKKDASKEIKKDTSKEIKKDNSNSQTKSEISNKNNKATIKPENDSTKNTVRETQSAKSKSVEKKNDSPKK</sequence>
<feature type="region of interest" description="Disordered" evidence="4">
    <location>
        <begin position="414"/>
        <end position="586"/>
    </location>
</feature>
<proteinExistence type="inferred from homology"/>
<keyword evidence="5" id="KW-1133">Transmembrane helix</keyword>
<evidence type="ECO:0000256" key="4">
    <source>
        <dbReference type="SAM" id="MobiDB-lite"/>
    </source>
</evidence>
<evidence type="ECO:0000259" key="6">
    <source>
        <dbReference type="Pfam" id="PF03088"/>
    </source>
</evidence>
<keyword evidence="8" id="KW-1185">Reference proteome</keyword>
<dbReference type="EMBL" id="CAXAJV020001300">
    <property type="protein sequence ID" value="CAL7949997.1"/>
    <property type="molecule type" value="Genomic_DNA"/>
</dbReference>
<keyword evidence="5" id="KW-0812">Transmembrane</keyword>
<name>A0ABP1PB83_XYLVO</name>
<dbReference type="PANTHER" id="PTHR10426:SF88">
    <property type="entry name" value="ADIPOCYTE PLASMA MEMBRANE-ASSOCIATED PROTEIN HEMOMUCIN-RELATED"/>
    <property type="match status" value="1"/>
</dbReference>
<protein>
    <recommendedName>
        <fullName evidence="6">Strictosidine synthase conserved region domain-containing protein</fullName>
    </recommendedName>
</protein>
<evidence type="ECO:0000313" key="7">
    <source>
        <dbReference type="EMBL" id="CAL7949997.1"/>
    </source>
</evidence>
<keyword evidence="3" id="KW-0325">Glycoprotein</keyword>
<evidence type="ECO:0000256" key="1">
    <source>
        <dbReference type="ARBA" id="ARBA00009191"/>
    </source>
</evidence>
<keyword evidence="5" id="KW-0472">Membrane</keyword>
<organism evidence="7 8">
    <name type="scientific">Xylocopa violacea</name>
    <name type="common">Violet carpenter bee</name>
    <name type="synonym">Apis violacea</name>
    <dbReference type="NCBI Taxonomy" id="135666"/>
    <lineage>
        <taxon>Eukaryota</taxon>
        <taxon>Metazoa</taxon>
        <taxon>Ecdysozoa</taxon>
        <taxon>Arthropoda</taxon>
        <taxon>Hexapoda</taxon>
        <taxon>Insecta</taxon>
        <taxon>Pterygota</taxon>
        <taxon>Neoptera</taxon>
        <taxon>Endopterygota</taxon>
        <taxon>Hymenoptera</taxon>
        <taxon>Apocrita</taxon>
        <taxon>Aculeata</taxon>
        <taxon>Apoidea</taxon>
        <taxon>Anthophila</taxon>
        <taxon>Apidae</taxon>
        <taxon>Xylocopa</taxon>
        <taxon>Xylocopa</taxon>
    </lineage>
</organism>
<feature type="domain" description="Strictosidine synthase conserved region" evidence="6">
    <location>
        <begin position="166"/>
        <end position="252"/>
    </location>
</feature>
<reference evidence="7 8" key="1">
    <citation type="submission" date="2024-08" db="EMBL/GenBank/DDBJ databases">
        <authorList>
            <person name="Will J Nash"/>
            <person name="Angela Man"/>
            <person name="Seanna McTaggart"/>
            <person name="Kendall Baker"/>
            <person name="Tom Barker"/>
            <person name="Leah Catchpole"/>
            <person name="Alex Durrant"/>
            <person name="Karim Gharbi"/>
            <person name="Naomi Irish"/>
            <person name="Gemy Kaithakottil"/>
            <person name="Debby Ku"/>
            <person name="Aaliyah Providence"/>
            <person name="Felix Shaw"/>
            <person name="David Swarbreck"/>
            <person name="Chris Watkins"/>
            <person name="Ann M. McCartney"/>
            <person name="Giulio Formenti"/>
            <person name="Alice Mouton"/>
            <person name="Noel Vella"/>
            <person name="Bjorn M von Reumont"/>
            <person name="Adriana Vella"/>
            <person name="Wilfried Haerty"/>
        </authorList>
    </citation>
    <scope>NUCLEOTIDE SEQUENCE [LARGE SCALE GENOMIC DNA]</scope>
</reference>
<feature type="compositionally biased region" description="Polar residues" evidence="4">
    <location>
        <begin position="538"/>
        <end position="553"/>
    </location>
</feature>
<dbReference type="SUPFAM" id="SSF63829">
    <property type="entry name" value="Calcium-dependent phosphotriesterase"/>
    <property type="match status" value="1"/>
</dbReference>
<feature type="compositionally biased region" description="Low complexity" evidence="4">
    <location>
        <begin position="474"/>
        <end position="498"/>
    </location>
</feature>
<evidence type="ECO:0000256" key="5">
    <source>
        <dbReference type="SAM" id="Phobius"/>
    </source>
</evidence>
<comment type="caution">
    <text evidence="7">The sequence shown here is derived from an EMBL/GenBank/DDBJ whole genome shotgun (WGS) entry which is preliminary data.</text>
</comment>
<feature type="compositionally biased region" description="Polar residues" evidence="4">
    <location>
        <begin position="453"/>
        <end position="473"/>
    </location>
</feature>
<feature type="compositionally biased region" description="Basic and acidic residues" evidence="4">
    <location>
        <begin position="499"/>
        <end position="537"/>
    </location>
</feature>
<feature type="compositionally biased region" description="Basic and acidic residues" evidence="4">
    <location>
        <begin position="575"/>
        <end position="586"/>
    </location>
</feature>
<dbReference type="InterPro" id="IPR011042">
    <property type="entry name" value="6-blade_b-propeller_TolB-like"/>
</dbReference>
<dbReference type="Pfam" id="PF03088">
    <property type="entry name" value="Str_synth"/>
    <property type="match status" value="1"/>
</dbReference>
<evidence type="ECO:0000256" key="3">
    <source>
        <dbReference type="ARBA" id="ARBA00023180"/>
    </source>
</evidence>
<dbReference type="Proteomes" id="UP001642520">
    <property type="component" value="Unassembled WGS sequence"/>
</dbReference>
<evidence type="ECO:0000256" key="2">
    <source>
        <dbReference type="ARBA" id="ARBA00022553"/>
    </source>
</evidence>
<dbReference type="Pfam" id="PF20067">
    <property type="entry name" value="SSL_N"/>
    <property type="match status" value="1"/>
</dbReference>
<gene>
    <name evidence="7" type="ORF">XYLVIOL_LOCUS9709</name>
</gene>
<evidence type="ECO:0000313" key="8">
    <source>
        <dbReference type="Proteomes" id="UP001642520"/>
    </source>
</evidence>
<comment type="similarity">
    <text evidence="1">Belongs to the strictosidine synthase family.</text>
</comment>
<accession>A0ABP1PB83</accession>